<dbReference type="AlphaFoldDB" id="A0A919ACC2"/>
<keyword evidence="15" id="KW-1185">Reference proteome</keyword>
<evidence type="ECO:0000256" key="4">
    <source>
        <dbReference type="ARBA" id="ARBA00022448"/>
    </source>
</evidence>
<proteinExistence type="predicted"/>
<evidence type="ECO:0000256" key="7">
    <source>
        <dbReference type="ARBA" id="ARBA00022737"/>
    </source>
</evidence>
<evidence type="ECO:0000256" key="11">
    <source>
        <dbReference type="ARBA" id="ARBA00023291"/>
    </source>
</evidence>
<dbReference type="SUPFAM" id="SSF54862">
    <property type="entry name" value="4Fe-4S ferredoxins"/>
    <property type="match status" value="1"/>
</dbReference>
<organism evidence="14 15">
    <name type="scientific">Streptomyces spiralis</name>
    <dbReference type="NCBI Taxonomy" id="66376"/>
    <lineage>
        <taxon>Bacteria</taxon>
        <taxon>Bacillati</taxon>
        <taxon>Actinomycetota</taxon>
        <taxon>Actinomycetes</taxon>
        <taxon>Kitasatosporales</taxon>
        <taxon>Streptomycetaceae</taxon>
        <taxon>Streptomyces</taxon>
    </lineage>
</organism>
<dbReference type="InterPro" id="IPR054830">
    <property type="entry name" value="FdxA_Actino"/>
</dbReference>
<dbReference type="Pfam" id="PF00037">
    <property type="entry name" value="Fer4"/>
    <property type="match status" value="1"/>
</dbReference>
<dbReference type="InterPro" id="IPR000813">
    <property type="entry name" value="7Fe_ferredoxin"/>
</dbReference>
<feature type="domain" description="4Fe-4S ferredoxin-type" evidence="13">
    <location>
        <begin position="31"/>
        <end position="60"/>
    </location>
</feature>
<dbReference type="Gene3D" id="3.30.70.20">
    <property type="match status" value="1"/>
</dbReference>
<dbReference type="GO" id="GO:0051538">
    <property type="term" value="F:3 iron, 4 sulfur cluster binding"/>
    <property type="evidence" value="ECO:0007669"/>
    <property type="project" value="UniProtKB-UniRule"/>
</dbReference>
<dbReference type="GO" id="GO:0009055">
    <property type="term" value="F:electron transfer activity"/>
    <property type="evidence" value="ECO:0007669"/>
    <property type="project" value="UniProtKB-UniRule"/>
</dbReference>
<keyword evidence="11 12" id="KW-0003">3Fe-4S</keyword>
<dbReference type="InterPro" id="IPR050294">
    <property type="entry name" value="RnfB_subfamily"/>
</dbReference>
<dbReference type="PROSITE" id="PS51379">
    <property type="entry name" value="4FE4S_FER_2"/>
    <property type="match status" value="1"/>
</dbReference>
<evidence type="ECO:0000256" key="2">
    <source>
        <dbReference type="ARBA" id="ARBA00003532"/>
    </source>
</evidence>
<accession>A0A919ACC2</accession>
<evidence type="ECO:0000256" key="1">
    <source>
        <dbReference type="ARBA" id="ARBA00001966"/>
    </source>
</evidence>
<comment type="cofactor">
    <cofactor evidence="12">
        <name>[3Fe-4S] cluster</name>
        <dbReference type="ChEBI" id="CHEBI:21137"/>
    </cofactor>
    <text evidence="12">Binds 1 [3Fe-4S] cluster.</text>
</comment>
<dbReference type="InterPro" id="IPR017900">
    <property type="entry name" value="4Fe4S_Fe_S_CS"/>
</dbReference>
<evidence type="ECO:0000256" key="5">
    <source>
        <dbReference type="ARBA" id="ARBA00022485"/>
    </source>
</evidence>
<evidence type="ECO:0000313" key="14">
    <source>
        <dbReference type="EMBL" id="GHE98436.1"/>
    </source>
</evidence>
<evidence type="ECO:0000256" key="3">
    <source>
        <dbReference type="ARBA" id="ARBA00013529"/>
    </source>
</evidence>
<comment type="cofactor">
    <cofactor evidence="1 12">
        <name>[4Fe-4S] cluster</name>
        <dbReference type="ChEBI" id="CHEBI:49883"/>
    </cofactor>
</comment>
<dbReference type="GO" id="GO:0046872">
    <property type="term" value="F:metal ion binding"/>
    <property type="evidence" value="ECO:0007669"/>
    <property type="project" value="UniProtKB-UniRule"/>
</dbReference>
<dbReference type="PANTHER" id="PTHR42859:SF2">
    <property type="entry name" value="FERREDOXIN"/>
    <property type="match status" value="1"/>
</dbReference>
<evidence type="ECO:0000256" key="6">
    <source>
        <dbReference type="ARBA" id="ARBA00022723"/>
    </source>
</evidence>
<keyword evidence="8 12" id="KW-0249">Electron transport</keyword>
<dbReference type="PROSITE" id="PS00198">
    <property type="entry name" value="4FE4S_FER_1"/>
    <property type="match status" value="1"/>
</dbReference>
<keyword evidence="9 12" id="KW-0408">Iron</keyword>
<dbReference type="Proteomes" id="UP000641386">
    <property type="component" value="Unassembled WGS sequence"/>
</dbReference>
<protein>
    <recommendedName>
        <fullName evidence="3 12">Ferredoxin</fullName>
    </recommendedName>
</protein>
<reference evidence="14" key="2">
    <citation type="submission" date="2020-09" db="EMBL/GenBank/DDBJ databases">
        <authorList>
            <person name="Sun Q."/>
            <person name="Ohkuma M."/>
        </authorList>
    </citation>
    <scope>NUCLEOTIDE SEQUENCE</scope>
    <source>
        <strain evidence="14">JCM 3302</strain>
    </source>
</reference>
<evidence type="ECO:0000313" key="15">
    <source>
        <dbReference type="Proteomes" id="UP000641386"/>
    </source>
</evidence>
<dbReference type="PANTHER" id="PTHR42859">
    <property type="entry name" value="OXIDOREDUCTASE"/>
    <property type="match status" value="1"/>
</dbReference>
<keyword evidence="10 12" id="KW-0411">Iron-sulfur</keyword>
<evidence type="ECO:0000259" key="13">
    <source>
        <dbReference type="PROSITE" id="PS51379"/>
    </source>
</evidence>
<evidence type="ECO:0000256" key="10">
    <source>
        <dbReference type="ARBA" id="ARBA00023014"/>
    </source>
</evidence>
<dbReference type="EMBL" id="BNBC01000037">
    <property type="protein sequence ID" value="GHE98436.1"/>
    <property type="molecule type" value="Genomic_DNA"/>
</dbReference>
<keyword evidence="4 12" id="KW-0813">Transport</keyword>
<keyword evidence="6 12" id="KW-0479">Metal-binding</keyword>
<name>A0A919ACC2_9ACTN</name>
<comment type="caution">
    <text evidence="14">The sequence shown here is derived from an EMBL/GenBank/DDBJ whole genome shotgun (WGS) entry which is preliminary data.</text>
</comment>
<keyword evidence="7" id="KW-0677">Repeat</keyword>
<gene>
    <name evidence="14" type="ORF">GCM10014715_63270</name>
</gene>
<sequence length="128" mass="14432">MTYVIAQPCVDIKDRACVTECPVDCIYEGSRTLYINPAECVDCHACEPVCPVEAIFYEDDLPRHWAHYRSVNAEFFEAAPLGRDRPRDSPGDHPLVTALPPQSLYKKEISAFAVRKEEAADADLWFPS</sequence>
<reference evidence="14" key="1">
    <citation type="journal article" date="2014" name="Int. J. Syst. Evol. Microbiol.">
        <title>Complete genome sequence of Corynebacterium casei LMG S-19264T (=DSM 44701T), isolated from a smear-ripened cheese.</title>
        <authorList>
            <consortium name="US DOE Joint Genome Institute (JGI-PGF)"/>
            <person name="Walter F."/>
            <person name="Albersmeier A."/>
            <person name="Kalinowski J."/>
            <person name="Ruckert C."/>
        </authorList>
    </citation>
    <scope>NUCLEOTIDE SEQUENCE</scope>
    <source>
        <strain evidence="14">JCM 3302</strain>
    </source>
</reference>
<evidence type="ECO:0000256" key="9">
    <source>
        <dbReference type="ARBA" id="ARBA00023004"/>
    </source>
</evidence>
<dbReference type="InterPro" id="IPR017896">
    <property type="entry name" value="4Fe4S_Fe-S-bd"/>
</dbReference>
<comment type="function">
    <text evidence="2 12">Ferredoxins are iron-sulfur proteins that transfer electrons in a wide variety of metabolic reactions.</text>
</comment>
<dbReference type="PRINTS" id="PR00354">
    <property type="entry name" value="7FE8SFRDOXIN"/>
</dbReference>
<evidence type="ECO:0000256" key="12">
    <source>
        <dbReference type="RuleBase" id="RU365098"/>
    </source>
</evidence>
<evidence type="ECO:0000256" key="8">
    <source>
        <dbReference type="ARBA" id="ARBA00022982"/>
    </source>
</evidence>
<keyword evidence="5 12" id="KW-0004">4Fe-4S</keyword>
<dbReference type="NCBIfam" id="NF045480">
    <property type="entry name" value="FdxA_Actino"/>
    <property type="match status" value="1"/>
</dbReference>
<dbReference type="GO" id="GO:0051539">
    <property type="term" value="F:4 iron, 4 sulfur cluster binding"/>
    <property type="evidence" value="ECO:0007669"/>
    <property type="project" value="UniProtKB-UniRule"/>
</dbReference>